<dbReference type="GO" id="GO:0004519">
    <property type="term" value="F:endonuclease activity"/>
    <property type="evidence" value="ECO:0007669"/>
    <property type="project" value="UniProtKB-KW"/>
</dbReference>
<evidence type="ECO:0000259" key="10">
    <source>
        <dbReference type="Pfam" id="PF10150"/>
    </source>
</evidence>
<dbReference type="STRING" id="88036.D8REG4"/>
<evidence type="ECO:0000256" key="1">
    <source>
        <dbReference type="ARBA" id="ARBA00001946"/>
    </source>
</evidence>
<evidence type="ECO:0000256" key="2">
    <source>
        <dbReference type="ARBA" id="ARBA00005522"/>
    </source>
</evidence>
<dbReference type="SUPFAM" id="SSF50249">
    <property type="entry name" value="Nucleic acid-binding proteins"/>
    <property type="match status" value="1"/>
</dbReference>
<dbReference type="Proteomes" id="UP000001514">
    <property type="component" value="Unassembled WGS sequence"/>
</dbReference>
<evidence type="ECO:0000256" key="8">
    <source>
        <dbReference type="ARBA" id="ARBA00022884"/>
    </source>
</evidence>
<dbReference type="InterPro" id="IPR012340">
    <property type="entry name" value="NA-bd_OB-fold"/>
</dbReference>
<keyword evidence="12" id="KW-1185">Reference proteome</keyword>
<dbReference type="PANTHER" id="PTHR30001">
    <property type="entry name" value="RIBONUCLEASE"/>
    <property type="match status" value="1"/>
</dbReference>
<dbReference type="Gene3D" id="2.40.50.140">
    <property type="entry name" value="Nucleic acid-binding proteins"/>
    <property type="match status" value="1"/>
</dbReference>
<keyword evidence="6" id="KW-0378">Hydrolase</keyword>
<keyword evidence="7" id="KW-0460">Magnesium</keyword>
<name>D8REG4_SELML</name>
<gene>
    <name evidence="11" type="ORF">SELMODRAFT_91982</name>
</gene>
<dbReference type="GO" id="GO:0046872">
    <property type="term" value="F:metal ion binding"/>
    <property type="evidence" value="ECO:0007669"/>
    <property type="project" value="UniProtKB-KW"/>
</dbReference>
<dbReference type="GO" id="GO:0016787">
    <property type="term" value="F:hydrolase activity"/>
    <property type="evidence" value="ECO:0007669"/>
    <property type="project" value="UniProtKB-KW"/>
</dbReference>
<organism evidence="12">
    <name type="scientific">Selaginella moellendorffii</name>
    <name type="common">Spikemoss</name>
    <dbReference type="NCBI Taxonomy" id="88036"/>
    <lineage>
        <taxon>Eukaryota</taxon>
        <taxon>Viridiplantae</taxon>
        <taxon>Streptophyta</taxon>
        <taxon>Embryophyta</taxon>
        <taxon>Tracheophyta</taxon>
        <taxon>Lycopodiopsida</taxon>
        <taxon>Selaginellales</taxon>
        <taxon>Selaginellaceae</taxon>
        <taxon>Selaginella</taxon>
    </lineage>
</organism>
<dbReference type="GO" id="GO:0004540">
    <property type="term" value="F:RNA nuclease activity"/>
    <property type="evidence" value="ECO:0000318"/>
    <property type="project" value="GO_Central"/>
</dbReference>
<feature type="non-terminal residue" evidence="11">
    <location>
        <position position="1"/>
    </location>
</feature>
<comment type="cofactor">
    <cofactor evidence="1">
        <name>Mg(2+)</name>
        <dbReference type="ChEBI" id="CHEBI:18420"/>
    </cofactor>
</comment>
<feature type="domain" description="RNA-binding protein AU-1/Ribonuclease E/G" evidence="10">
    <location>
        <begin position="176"/>
        <end position="451"/>
    </location>
</feature>
<dbReference type="InParanoid" id="D8REG4"/>
<dbReference type="Gramene" id="EFJ29652">
    <property type="protein sequence ID" value="EFJ29652"/>
    <property type="gene ID" value="SELMODRAFT_91982"/>
</dbReference>
<evidence type="ECO:0000313" key="12">
    <source>
        <dbReference type="Proteomes" id="UP000001514"/>
    </source>
</evidence>
<keyword evidence="4" id="KW-0479">Metal-binding</keyword>
<dbReference type="EMBL" id="GL377577">
    <property type="protein sequence ID" value="EFJ29652.1"/>
    <property type="molecule type" value="Genomic_DNA"/>
</dbReference>
<keyword evidence="8" id="KW-0694">RNA-binding</keyword>
<evidence type="ECO:0000256" key="4">
    <source>
        <dbReference type="ARBA" id="ARBA00022723"/>
    </source>
</evidence>
<dbReference type="NCBIfam" id="TIGR00757">
    <property type="entry name" value="RNaseEG"/>
    <property type="match status" value="1"/>
</dbReference>
<evidence type="ECO:0000256" key="6">
    <source>
        <dbReference type="ARBA" id="ARBA00022801"/>
    </source>
</evidence>
<sequence length="517" mass="57522">EARDVAVEIFINSSECTMQRIAIVENKKLVQLLLEPVNSNFQVGNVYLGVVKQLLPGMNGIFVEIGSSRTALLEVNMHQYPHVFYGDKAQGNEEDGLRNKDGIVIDVNEEEIEETVDDPNGEEMEQSDGKTNVKPATVLRKIGAWRKVKRGTLMVVQVKKEALRQKGPQLTATVALAGRYWVLVPQVSTIGVTRKINGLERSRLKQLARELQPPGFGLTVRTEAVGRSREELEKDLARLMETWRSILERAEVAAAAGGKDPVPVLLQRAMGQTLRTVRDLFNNEVERFVVDSSQTYQEVTAYLQEIAPHLCDRVELYSGKEPIFEAFNLEAEIEKSSSKRVELPNGAYLVLEETEALVSIDVNGGVGMLGDATSQREAVLEVNLAAARKIATELRLRDIGGIIVVDFIDMEDPSHERLVFEEMRKAIERDRSKVVISEISEFGLMEMTRARDRPSVTSRVTDSCSCCGGTGRIESVEMALSKIERAVKKILVTSLENFKTDQTLVVSSLPGQPEEQL</sequence>
<dbReference type="PANTHER" id="PTHR30001:SF1">
    <property type="entry name" value="RIBONUCLEASE E_G-LIKE PROTEIN, CHLOROPLASTIC"/>
    <property type="match status" value="1"/>
</dbReference>
<dbReference type="HOGENOM" id="CLU_003468_5_3_1"/>
<keyword evidence="3" id="KW-0540">Nuclease</keyword>
<dbReference type="AlphaFoldDB" id="D8REG4"/>
<dbReference type="InterPro" id="IPR004659">
    <property type="entry name" value="RNase_E/G"/>
</dbReference>
<dbReference type="FunCoup" id="D8REG4">
    <property type="interactions" value="967"/>
</dbReference>
<reference evidence="11 12" key="1">
    <citation type="journal article" date="2011" name="Science">
        <title>The Selaginella genome identifies genetic changes associated with the evolution of vascular plants.</title>
        <authorList>
            <person name="Banks J.A."/>
            <person name="Nishiyama T."/>
            <person name="Hasebe M."/>
            <person name="Bowman J.L."/>
            <person name="Gribskov M."/>
            <person name="dePamphilis C."/>
            <person name="Albert V.A."/>
            <person name="Aono N."/>
            <person name="Aoyama T."/>
            <person name="Ambrose B.A."/>
            <person name="Ashton N.W."/>
            <person name="Axtell M.J."/>
            <person name="Barker E."/>
            <person name="Barker M.S."/>
            <person name="Bennetzen J.L."/>
            <person name="Bonawitz N.D."/>
            <person name="Chapple C."/>
            <person name="Cheng C."/>
            <person name="Correa L.G."/>
            <person name="Dacre M."/>
            <person name="DeBarry J."/>
            <person name="Dreyer I."/>
            <person name="Elias M."/>
            <person name="Engstrom E.M."/>
            <person name="Estelle M."/>
            <person name="Feng L."/>
            <person name="Finet C."/>
            <person name="Floyd S.K."/>
            <person name="Frommer W.B."/>
            <person name="Fujita T."/>
            <person name="Gramzow L."/>
            <person name="Gutensohn M."/>
            <person name="Harholt J."/>
            <person name="Hattori M."/>
            <person name="Heyl A."/>
            <person name="Hirai T."/>
            <person name="Hiwatashi Y."/>
            <person name="Ishikawa M."/>
            <person name="Iwata M."/>
            <person name="Karol K.G."/>
            <person name="Koehler B."/>
            <person name="Kolukisaoglu U."/>
            <person name="Kubo M."/>
            <person name="Kurata T."/>
            <person name="Lalonde S."/>
            <person name="Li K."/>
            <person name="Li Y."/>
            <person name="Litt A."/>
            <person name="Lyons E."/>
            <person name="Manning G."/>
            <person name="Maruyama T."/>
            <person name="Michael T.P."/>
            <person name="Mikami K."/>
            <person name="Miyazaki S."/>
            <person name="Morinaga S."/>
            <person name="Murata T."/>
            <person name="Mueller-Roeber B."/>
            <person name="Nelson D.R."/>
            <person name="Obara M."/>
            <person name="Oguri Y."/>
            <person name="Olmstead R.G."/>
            <person name="Onodera N."/>
            <person name="Petersen B.L."/>
            <person name="Pils B."/>
            <person name="Prigge M."/>
            <person name="Rensing S.A."/>
            <person name="Riano-Pachon D.M."/>
            <person name="Roberts A.W."/>
            <person name="Sato Y."/>
            <person name="Scheller H.V."/>
            <person name="Schulz B."/>
            <person name="Schulz C."/>
            <person name="Shakirov E.V."/>
            <person name="Shibagaki N."/>
            <person name="Shinohara N."/>
            <person name="Shippen D.E."/>
            <person name="Soerensen I."/>
            <person name="Sotooka R."/>
            <person name="Sugimoto N."/>
            <person name="Sugita M."/>
            <person name="Sumikawa N."/>
            <person name="Tanurdzic M."/>
            <person name="Theissen G."/>
            <person name="Ulvskov P."/>
            <person name="Wakazuki S."/>
            <person name="Weng J.K."/>
            <person name="Willats W.W."/>
            <person name="Wipf D."/>
            <person name="Wolf P.G."/>
            <person name="Yang L."/>
            <person name="Zimmer A.D."/>
            <person name="Zhu Q."/>
            <person name="Mitros T."/>
            <person name="Hellsten U."/>
            <person name="Loque D."/>
            <person name="Otillar R."/>
            <person name="Salamov A."/>
            <person name="Schmutz J."/>
            <person name="Shapiro H."/>
            <person name="Lindquist E."/>
            <person name="Lucas S."/>
            <person name="Rokhsar D."/>
            <person name="Grigoriev I.V."/>
        </authorList>
    </citation>
    <scope>NUCLEOTIDE SEQUENCE [LARGE SCALE GENOMIC DNA]</scope>
</reference>
<evidence type="ECO:0000256" key="9">
    <source>
        <dbReference type="ARBA" id="ARBA00023436"/>
    </source>
</evidence>
<dbReference type="Pfam" id="PF10150">
    <property type="entry name" value="RNase_E_G"/>
    <property type="match status" value="1"/>
</dbReference>
<evidence type="ECO:0000256" key="5">
    <source>
        <dbReference type="ARBA" id="ARBA00022759"/>
    </source>
</evidence>
<keyword evidence="5" id="KW-0255">Endonuclease</keyword>
<comment type="similarity">
    <text evidence="2">Belongs to the RNase E/G family.</text>
</comment>
<evidence type="ECO:0000256" key="7">
    <source>
        <dbReference type="ARBA" id="ARBA00022842"/>
    </source>
</evidence>
<evidence type="ECO:0000256" key="3">
    <source>
        <dbReference type="ARBA" id="ARBA00022722"/>
    </source>
</evidence>
<evidence type="ECO:0000313" key="11">
    <source>
        <dbReference type="EMBL" id="EFJ29652.1"/>
    </source>
</evidence>
<dbReference type="GO" id="GO:0005737">
    <property type="term" value="C:cytoplasm"/>
    <property type="evidence" value="ECO:0000318"/>
    <property type="project" value="GO_Central"/>
</dbReference>
<dbReference type="OrthoDB" id="6123450at2759"/>
<dbReference type="GO" id="GO:0006364">
    <property type="term" value="P:rRNA processing"/>
    <property type="evidence" value="ECO:0000318"/>
    <property type="project" value="GO_Central"/>
</dbReference>
<accession>D8REG4</accession>
<proteinExistence type="inferred from homology"/>
<dbReference type="GO" id="GO:0003723">
    <property type="term" value="F:RNA binding"/>
    <property type="evidence" value="ECO:0007669"/>
    <property type="project" value="UniProtKB-KW"/>
</dbReference>
<comment type="function">
    <text evidence="9">Involved in intercistronic processing of primary transcripts from chloroplast operons. The endonucleolytic activity of the enzyme depends on the number of phosphates at the 5' end, is inhibited by structured RNA, and preferentially cleaves A/U-rich sequences.</text>
</comment>
<dbReference type="InterPro" id="IPR019307">
    <property type="entry name" value="RNA-bd_AU-1/RNase_E/G"/>
</dbReference>
<dbReference type="eggNOG" id="ENOG502QPXM">
    <property type="taxonomic scope" value="Eukaryota"/>
</dbReference>
<dbReference type="KEGG" id="smo:SELMODRAFT_91982"/>
<protein>
    <recommendedName>
        <fullName evidence="10">RNA-binding protein AU-1/Ribonuclease E/G domain-containing protein</fullName>
    </recommendedName>
</protein>